<dbReference type="PANTHER" id="PTHR11571">
    <property type="entry name" value="GLUTATHIONE S-TRANSFERASE"/>
    <property type="match status" value="1"/>
</dbReference>
<dbReference type="InterPro" id="IPR040079">
    <property type="entry name" value="Glutathione_S-Trfase"/>
</dbReference>
<dbReference type="CDD" id="cd03192">
    <property type="entry name" value="GST_C_Sigma_like"/>
    <property type="match status" value="1"/>
</dbReference>
<comment type="caution">
    <text evidence="4">The sequence shown here is derived from an EMBL/GenBank/DDBJ whole genome shotgun (WGS) entry which is preliminary data.</text>
</comment>
<feature type="compositionally biased region" description="Polar residues" evidence="1">
    <location>
        <begin position="215"/>
        <end position="232"/>
    </location>
</feature>
<dbReference type="Gene3D" id="1.20.1050.10">
    <property type="match status" value="1"/>
</dbReference>
<evidence type="ECO:0000313" key="4">
    <source>
        <dbReference type="EMBL" id="KAK6746634.1"/>
    </source>
</evidence>
<gene>
    <name evidence="4" type="primary">Necator_chrIV.g13400</name>
    <name evidence="4" type="ORF">RB195_000109</name>
</gene>
<evidence type="ECO:0008006" key="6">
    <source>
        <dbReference type="Google" id="ProtNLM"/>
    </source>
</evidence>
<evidence type="ECO:0000259" key="3">
    <source>
        <dbReference type="PROSITE" id="PS50405"/>
    </source>
</evidence>
<evidence type="ECO:0000259" key="2">
    <source>
        <dbReference type="PROSITE" id="PS50404"/>
    </source>
</evidence>
<sequence>MDRSYSKTDYQMDNQKHTYKLHYFDIRGRAEPIRLIFQYYGIKFDDNRLSEEEWVKVKEDAPMHQVPYLEVDEGKLRLCQTLAICRYLAKSLKPNDYFGGSTKSDAAKCDMYADTFMDFFTISVERIFESDPDIKAKKEEKFEKQYPARLKIFEDHLKRNGGDYFLLWCDLVAVAVLSMAEETKPELLQNFPDLQAYYSNICNLPEIKEYIAENWPSSTNEPSNANDEQVSANVDEGEPDLE</sequence>
<feature type="region of interest" description="Disordered" evidence="1">
    <location>
        <begin position="215"/>
        <end position="242"/>
    </location>
</feature>
<dbReference type="InterPro" id="IPR010987">
    <property type="entry name" value="Glutathione-S-Trfase_C-like"/>
</dbReference>
<dbReference type="InterPro" id="IPR036282">
    <property type="entry name" value="Glutathione-S-Trfase_C_sf"/>
</dbReference>
<dbReference type="SFLD" id="SFLDG00363">
    <property type="entry name" value="AMPS_(cytGST):_Alpha-__Mu-__Pi"/>
    <property type="match status" value="1"/>
</dbReference>
<evidence type="ECO:0000256" key="1">
    <source>
        <dbReference type="SAM" id="MobiDB-lite"/>
    </source>
</evidence>
<dbReference type="CDD" id="cd03039">
    <property type="entry name" value="GST_N_Sigma_like"/>
    <property type="match status" value="1"/>
</dbReference>
<dbReference type="PROSITE" id="PS50405">
    <property type="entry name" value="GST_CTER"/>
    <property type="match status" value="1"/>
</dbReference>
<name>A0ABR1D855_NECAM</name>
<feature type="domain" description="GST N-terminal" evidence="2">
    <location>
        <begin position="17"/>
        <end position="96"/>
    </location>
</feature>
<dbReference type="InterPro" id="IPR004045">
    <property type="entry name" value="Glutathione_S-Trfase_N"/>
</dbReference>
<dbReference type="SFLD" id="SFLDG01205">
    <property type="entry name" value="AMPS.1"/>
    <property type="match status" value="1"/>
</dbReference>
<dbReference type="PANTHER" id="PTHR11571:SF150">
    <property type="entry name" value="GLUTATHIONE S-TRANSFERASE"/>
    <property type="match status" value="1"/>
</dbReference>
<protein>
    <recommendedName>
        <fullName evidence="6">Glutathione S-transferase protein</fullName>
    </recommendedName>
</protein>
<dbReference type="Pfam" id="PF02798">
    <property type="entry name" value="GST_N"/>
    <property type="match status" value="1"/>
</dbReference>
<dbReference type="SFLD" id="SFLDS00019">
    <property type="entry name" value="Glutathione_Transferase_(cytos"/>
    <property type="match status" value="1"/>
</dbReference>
<dbReference type="Gene3D" id="3.40.30.10">
    <property type="entry name" value="Glutaredoxin"/>
    <property type="match status" value="1"/>
</dbReference>
<dbReference type="SUPFAM" id="SSF52833">
    <property type="entry name" value="Thioredoxin-like"/>
    <property type="match status" value="1"/>
</dbReference>
<dbReference type="PROSITE" id="PS50404">
    <property type="entry name" value="GST_NTER"/>
    <property type="match status" value="1"/>
</dbReference>
<dbReference type="InterPro" id="IPR050213">
    <property type="entry name" value="GST_superfamily"/>
</dbReference>
<reference evidence="4 5" key="1">
    <citation type="submission" date="2023-08" db="EMBL/GenBank/DDBJ databases">
        <title>A Necator americanus chromosomal reference genome.</title>
        <authorList>
            <person name="Ilik V."/>
            <person name="Petrzelkova K.J."/>
            <person name="Pardy F."/>
            <person name="Fuh T."/>
            <person name="Niatou-Singa F.S."/>
            <person name="Gouil Q."/>
            <person name="Baker L."/>
            <person name="Ritchie M.E."/>
            <person name="Jex A.R."/>
            <person name="Gazzola D."/>
            <person name="Li H."/>
            <person name="Toshio Fujiwara R."/>
            <person name="Zhan B."/>
            <person name="Aroian R.V."/>
            <person name="Pafco B."/>
            <person name="Schwarz E.M."/>
        </authorList>
    </citation>
    <scope>NUCLEOTIDE SEQUENCE [LARGE SCALE GENOMIC DNA]</scope>
    <source>
        <strain evidence="4 5">Aroian</strain>
        <tissue evidence="4">Whole animal</tissue>
    </source>
</reference>
<dbReference type="Pfam" id="PF14497">
    <property type="entry name" value="GST_C_3"/>
    <property type="match status" value="1"/>
</dbReference>
<organism evidence="4 5">
    <name type="scientific">Necator americanus</name>
    <name type="common">Human hookworm</name>
    <dbReference type="NCBI Taxonomy" id="51031"/>
    <lineage>
        <taxon>Eukaryota</taxon>
        <taxon>Metazoa</taxon>
        <taxon>Ecdysozoa</taxon>
        <taxon>Nematoda</taxon>
        <taxon>Chromadorea</taxon>
        <taxon>Rhabditida</taxon>
        <taxon>Rhabditina</taxon>
        <taxon>Rhabditomorpha</taxon>
        <taxon>Strongyloidea</taxon>
        <taxon>Ancylostomatidae</taxon>
        <taxon>Bunostominae</taxon>
        <taxon>Necator</taxon>
    </lineage>
</organism>
<evidence type="ECO:0000313" key="5">
    <source>
        <dbReference type="Proteomes" id="UP001303046"/>
    </source>
</evidence>
<keyword evidence="5" id="KW-1185">Reference proteome</keyword>
<dbReference type="SUPFAM" id="SSF47616">
    <property type="entry name" value="GST C-terminal domain-like"/>
    <property type="match status" value="1"/>
</dbReference>
<dbReference type="Proteomes" id="UP001303046">
    <property type="component" value="Unassembled WGS sequence"/>
</dbReference>
<accession>A0ABR1D855</accession>
<feature type="domain" description="GST C-terminal" evidence="3">
    <location>
        <begin position="102"/>
        <end position="223"/>
    </location>
</feature>
<dbReference type="InterPro" id="IPR036249">
    <property type="entry name" value="Thioredoxin-like_sf"/>
</dbReference>
<dbReference type="EMBL" id="JAVFWL010000004">
    <property type="protein sequence ID" value="KAK6746634.1"/>
    <property type="molecule type" value="Genomic_DNA"/>
</dbReference>
<dbReference type="InterPro" id="IPR004046">
    <property type="entry name" value="GST_C"/>
</dbReference>
<proteinExistence type="predicted"/>